<keyword evidence="13" id="KW-1208">Phospholipid metabolism</keyword>
<sequence length="170" mass="19317">MFFTPSNFLSLARGPLALLFMVDNAVCRSIAILLAMVTDSLDGYLARRLRMTSQVGAFLDPLMDKLFVLTVAVIFIQEGRLELWEALTLISRDFAVLLFGLYLAVRGSWSNFKFRSIWSGKITTTLQFFVLLGLTFHYAMPSYLFYSFILLGILALCELYLTERQAKLSL</sequence>
<evidence type="ECO:0000256" key="10">
    <source>
        <dbReference type="ARBA" id="ARBA00023098"/>
    </source>
</evidence>
<evidence type="ECO:0000256" key="1">
    <source>
        <dbReference type="ARBA" id="ARBA00004141"/>
    </source>
</evidence>
<comment type="similarity">
    <text evidence="3 15">Belongs to the CDP-alcohol phosphatidyltransferase class-I family.</text>
</comment>
<keyword evidence="12" id="KW-0594">Phospholipid biosynthesis</keyword>
<dbReference type="InterPro" id="IPR048254">
    <property type="entry name" value="CDP_ALCOHOL_P_TRANSF_CS"/>
</dbReference>
<evidence type="ECO:0000256" key="8">
    <source>
        <dbReference type="ARBA" id="ARBA00022692"/>
    </source>
</evidence>
<comment type="subcellular location">
    <subcellularLocation>
        <location evidence="1">Membrane</location>
        <topology evidence="1">Multi-pass membrane protein</topology>
    </subcellularLocation>
</comment>
<dbReference type="PATRIC" id="fig|389348.3.peg.293"/>
<keyword evidence="7 15" id="KW-0808">Transferase</keyword>
<evidence type="ECO:0000256" key="16">
    <source>
        <dbReference type="SAM" id="Phobius"/>
    </source>
</evidence>
<comment type="catalytic activity">
    <reaction evidence="14">
        <text>a CDP-1,2-diacyl-sn-glycerol + sn-glycerol 3-phosphate = a 1,2-diacyl-sn-glycero-3-phospho-(1'-sn-glycero-3'-phosphate) + CMP + H(+)</text>
        <dbReference type="Rhea" id="RHEA:12593"/>
        <dbReference type="ChEBI" id="CHEBI:15378"/>
        <dbReference type="ChEBI" id="CHEBI:57597"/>
        <dbReference type="ChEBI" id="CHEBI:58332"/>
        <dbReference type="ChEBI" id="CHEBI:60110"/>
        <dbReference type="ChEBI" id="CHEBI:60377"/>
        <dbReference type="EC" id="2.7.8.5"/>
    </reaction>
</comment>
<dbReference type="EMBL" id="LN879502">
    <property type="protein sequence ID" value="CUI15898.1"/>
    <property type="molecule type" value="Genomic_DNA"/>
</dbReference>
<dbReference type="InterPro" id="IPR000462">
    <property type="entry name" value="CDP-OH_P_trans"/>
</dbReference>
<evidence type="ECO:0000256" key="2">
    <source>
        <dbReference type="ARBA" id="ARBA00005042"/>
    </source>
</evidence>
<keyword evidence="6" id="KW-0444">Lipid biosynthesis</keyword>
<keyword evidence="11 16" id="KW-0472">Membrane</keyword>
<dbReference type="PANTHER" id="PTHR14269">
    <property type="entry name" value="CDP-DIACYLGLYCEROL--GLYCEROL-3-PHOSPHATE 3-PHOSPHATIDYLTRANSFERASE-RELATED"/>
    <property type="match status" value="1"/>
</dbReference>
<dbReference type="KEGG" id="pnl:PNK_0261"/>
<evidence type="ECO:0000256" key="13">
    <source>
        <dbReference type="ARBA" id="ARBA00023264"/>
    </source>
</evidence>
<dbReference type="PANTHER" id="PTHR14269:SF11">
    <property type="entry name" value="CDP-DIACYLGLYCEROL--GLYCEROL-3-PHOSPHATE 3-PHOSPHATIDYLTRANSFERASE"/>
    <property type="match status" value="1"/>
</dbReference>
<comment type="pathway">
    <text evidence="2">Phospholipid metabolism; phosphatidylglycerol biosynthesis; phosphatidylglycerol from CDP-diacylglycerol: step 1/2.</text>
</comment>
<evidence type="ECO:0000256" key="6">
    <source>
        <dbReference type="ARBA" id="ARBA00022516"/>
    </source>
</evidence>
<dbReference type="PROSITE" id="PS00379">
    <property type="entry name" value="CDP_ALCOHOL_P_TRANSF"/>
    <property type="match status" value="1"/>
</dbReference>
<evidence type="ECO:0000256" key="11">
    <source>
        <dbReference type="ARBA" id="ARBA00023136"/>
    </source>
</evidence>
<dbReference type="GO" id="GO:0008444">
    <property type="term" value="F:CDP-diacylglycerol-glycerol-3-phosphate 3-phosphatidyltransferase activity"/>
    <property type="evidence" value="ECO:0007669"/>
    <property type="project" value="UniProtKB-EC"/>
</dbReference>
<dbReference type="AlphaFoldDB" id="A0A0U5JAR3"/>
<dbReference type="GO" id="GO:0046474">
    <property type="term" value="P:glycerophospholipid biosynthetic process"/>
    <property type="evidence" value="ECO:0007669"/>
    <property type="project" value="TreeGrafter"/>
</dbReference>
<proteinExistence type="inferred from homology"/>
<organism evidence="17 18">
    <name type="scientific">Candidatus Protochlamydia naegleriophila</name>
    <dbReference type="NCBI Taxonomy" id="389348"/>
    <lineage>
        <taxon>Bacteria</taxon>
        <taxon>Pseudomonadati</taxon>
        <taxon>Chlamydiota</taxon>
        <taxon>Chlamydiia</taxon>
        <taxon>Parachlamydiales</taxon>
        <taxon>Parachlamydiaceae</taxon>
        <taxon>Candidatus Protochlamydia</taxon>
    </lineage>
</organism>
<reference evidence="18" key="1">
    <citation type="submission" date="2015-09" db="EMBL/GenBank/DDBJ databases">
        <authorList>
            <person name="Bertelli C."/>
        </authorList>
    </citation>
    <scope>NUCLEOTIDE SEQUENCE [LARGE SCALE GENOMIC DNA]</scope>
    <source>
        <strain evidence="18">KNic</strain>
    </source>
</reference>
<keyword evidence="8 16" id="KW-0812">Transmembrane</keyword>
<accession>A0A0U5JAR3</accession>
<dbReference type="EC" id="2.7.8.5" evidence="4"/>
<feature type="transmembrane region" description="Helical" evidence="16">
    <location>
        <begin position="58"/>
        <end position="77"/>
    </location>
</feature>
<evidence type="ECO:0000256" key="4">
    <source>
        <dbReference type="ARBA" id="ARBA00013170"/>
    </source>
</evidence>
<dbReference type="PIRSF" id="PIRSF000847">
    <property type="entry name" value="Phos_ph_gly_syn"/>
    <property type="match status" value="1"/>
</dbReference>
<evidence type="ECO:0000256" key="7">
    <source>
        <dbReference type="ARBA" id="ARBA00022679"/>
    </source>
</evidence>
<dbReference type="InterPro" id="IPR050324">
    <property type="entry name" value="CDP-alcohol_PTase-I"/>
</dbReference>
<evidence type="ECO:0000256" key="9">
    <source>
        <dbReference type="ARBA" id="ARBA00022989"/>
    </source>
</evidence>
<gene>
    <name evidence="17" type="primary">pgsa1</name>
    <name evidence="17" type="ORF">PNK_0261</name>
</gene>
<evidence type="ECO:0000256" key="3">
    <source>
        <dbReference type="ARBA" id="ARBA00010441"/>
    </source>
</evidence>
<evidence type="ECO:0000313" key="18">
    <source>
        <dbReference type="Proteomes" id="UP000069902"/>
    </source>
</evidence>
<dbReference type="STRING" id="389348.PNK_0261"/>
<evidence type="ECO:0000256" key="15">
    <source>
        <dbReference type="RuleBase" id="RU003750"/>
    </source>
</evidence>
<feature type="transmembrane region" description="Helical" evidence="16">
    <location>
        <begin position="16"/>
        <end position="37"/>
    </location>
</feature>
<name>A0A0U5JAR3_9BACT</name>
<feature type="transmembrane region" description="Helical" evidence="16">
    <location>
        <begin position="143"/>
        <end position="161"/>
    </location>
</feature>
<dbReference type="InterPro" id="IPR004570">
    <property type="entry name" value="Phosphatidylglycerol_P_synth"/>
</dbReference>
<evidence type="ECO:0000256" key="12">
    <source>
        <dbReference type="ARBA" id="ARBA00023209"/>
    </source>
</evidence>
<keyword evidence="18" id="KW-1185">Reference proteome</keyword>
<keyword evidence="10" id="KW-0443">Lipid metabolism</keyword>
<dbReference type="InterPro" id="IPR043130">
    <property type="entry name" value="CDP-OH_PTrfase_TM_dom"/>
</dbReference>
<evidence type="ECO:0000256" key="14">
    <source>
        <dbReference type="ARBA" id="ARBA00048586"/>
    </source>
</evidence>
<dbReference type="InParanoid" id="A0A0U5JAR3"/>
<evidence type="ECO:0000313" key="17">
    <source>
        <dbReference type="EMBL" id="CUI15898.1"/>
    </source>
</evidence>
<feature type="transmembrane region" description="Helical" evidence="16">
    <location>
        <begin position="117"/>
        <end position="137"/>
    </location>
</feature>
<dbReference type="Pfam" id="PF01066">
    <property type="entry name" value="CDP-OH_P_transf"/>
    <property type="match status" value="1"/>
</dbReference>
<protein>
    <recommendedName>
        <fullName evidence="5">CDP-diacylglycerol--glycerol-3-phosphate 3-phosphatidyltransferase</fullName>
        <ecNumber evidence="4">2.7.8.5</ecNumber>
    </recommendedName>
</protein>
<dbReference type="Proteomes" id="UP000069902">
    <property type="component" value="Chromosome cPNK"/>
</dbReference>
<evidence type="ECO:0000256" key="5">
    <source>
        <dbReference type="ARBA" id="ARBA00014944"/>
    </source>
</evidence>
<dbReference type="Gene3D" id="1.20.120.1760">
    <property type="match status" value="1"/>
</dbReference>
<feature type="transmembrane region" description="Helical" evidence="16">
    <location>
        <begin position="83"/>
        <end position="105"/>
    </location>
</feature>
<dbReference type="RefSeq" id="WP_032124899.1">
    <property type="nucleotide sequence ID" value="NZ_LN879502.1"/>
</dbReference>
<dbReference type="GO" id="GO:0016020">
    <property type="term" value="C:membrane"/>
    <property type="evidence" value="ECO:0007669"/>
    <property type="project" value="UniProtKB-SubCell"/>
</dbReference>
<keyword evidence="9 16" id="KW-1133">Transmembrane helix</keyword>